<accession>A0A3A9IMG2</accession>
<protein>
    <recommendedName>
        <fullName evidence="2">Protein CbrA</fullName>
    </recommendedName>
</protein>
<evidence type="ECO:0000313" key="4">
    <source>
        <dbReference type="EMBL" id="RKJ86256.1"/>
    </source>
</evidence>
<dbReference type="PANTHER" id="PTHR42685">
    <property type="entry name" value="GERANYLGERANYL DIPHOSPHATE REDUCTASE"/>
    <property type="match status" value="1"/>
</dbReference>
<dbReference type="Pfam" id="PF01494">
    <property type="entry name" value="FAD_binding_3"/>
    <property type="match status" value="1"/>
</dbReference>
<dbReference type="Gene3D" id="3.50.50.60">
    <property type="entry name" value="FAD/NAD(P)-binding domain"/>
    <property type="match status" value="1"/>
</dbReference>
<dbReference type="Proteomes" id="UP000281725">
    <property type="component" value="Unassembled WGS sequence"/>
</dbReference>
<evidence type="ECO:0000256" key="1">
    <source>
        <dbReference type="ARBA" id="ARBA00038079"/>
    </source>
</evidence>
<dbReference type="InterPro" id="IPR036188">
    <property type="entry name" value="FAD/NAD-bd_sf"/>
</dbReference>
<dbReference type="SUPFAM" id="SSF51905">
    <property type="entry name" value="FAD/NAD(P)-binding domain"/>
    <property type="match status" value="1"/>
</dbReference>
<dbReference type="InterPro" id="IPR050407">
    <property type="entry name" value="Geranylgeranyl_reductase"/>
</dbReference>
<evidence type="ECO:0000313" key="5">
    <source>
        <dbReference type="Proteomes" id="UP000281725"/>
    </source>
</evidence>
<dbReference type="PRINTS" id="PR00420">
    <property type="entry name" value="RNGMNOXGNASE"/>
</dbReference>
<evidence type="ECO:0000259" key="3">
    <source>
        <dbReference type="Pfam" id="PF01494"/>
    </source>
</evidence>
<comment type="similarity">
    <text evidence="1">Belongs to the CbrA family.</text>
</comment>
<gene>
    <name evidence="4" type="ORF">D6R50_18390</name>
</gene>
<dbReference type="NCBIfam" id="NF008519">
    <property type="entry name" value="PRK11445.1"/>
    <property type="match status" value="1"/>
</dbReference>
<reference evidence="4 5" key="1">
    <citation type="submission" date="2018-09" db="EMBL/GenBank/DDBJ databases">
        <title>Genome sequencing of Aeromonas veronii MS-17-88.</title>
        <authorList>
            <person name="Tekedar H.C."/>
            <person name="Arick M.A."/>
            <person name="Hsu C.-Y."/>
            <person name="Thrash A."/>
            <person name="Karsi A."/>
            <person name="Lawrence M.L."/>
            <person name="Abdelhamed H."/>
        </authorList>
    </citation>
    <scope>NUCLEOTIDE SEQUENCE [LARGE SCALE GENOMIC DNA]</scope>
    <source>
        <strain evidence="4 5">MS 17-88</strain>
    </source>
</reference>
<dbReference type="InterPro" id="IPR002938">
    <property type="entry name" value="FAD-bd"/>
</dbReference>
<dbReference type="PANTHER" id="PTHR42685:SF22">
    <property type="entry name" value="CONDITIONED MEDIUM FACTOR RECEPTOR 1"/>
    <property type="match status" value="1"/>
</dbReference>
<dbReference type="GO" id="GO:0071949">
    <property type="term" value="F:FAD binding"/>
    <property type="evidence" value="ECO:0007669"/>
    <property type="project" value="InterPro"/>
</dbReference>
<proteinExistence type="inferred from homology"/>
<organism evidence="4 5">
    <name type="scientific">Aeromonas veronii</name>
    <dbReference type="NCBI Taxonomy" id="654"/>
    <lineage>
        <taxon>Bacteria</taxon>
        <taxon>Pseudomonadati</taxon>
        <taxon>Pseudomonadota</taxon>
        <taxon>Gammaproteobacteria</taxon>
        <taxon>Aeromonadales</taxon>
        <taxon>Aeromonadaceae</taxon>
        <taxon>Aeromonas</taxon>
    </lineage>
</organism>
<feature type="domain" description="FAD-binding" evidence="3">
    <location>
        <begin position="7"/>
        <end position="210"/>
    </location>
</feature>
<evidence type="ECO:0000256" key="2">
    <source>
        <dbReference type="ARBA" id="ARBA00040363"/>
    </source>
</evidence>
<dbReference type="EMBL" id="RAWX01000004">
    <property type="protein sequence ID" value="RKJ86256.1"/>
    <property type="molecule type" value="Genomic_DNA"/>
</dbReference>
<comment type="caution">
    <text evidence="4">The sequence shown here is derived from an EMBL/GenBank/DDBJ whole genome shotgun (WGS) entry which is preliminary data.</text>
</comment>
<dbReference type="AlphaFoldDB" id="A0A3A9IMG2"/>
<name>A0A3A9IMG2_AERVE</name>
<sequence length="352" mass="39325">MKGVMDFDIAIIGLGPAGSTLARLLSSSLKVIAFDKKQSFGSDGFQKPCGGLLAIDAQRSLARLGLSIPTEILVHPQVSSIKTVDLQTGISCSYQREYINVNRHAFDLWLKSLVPERVDVRHDTLCKRVLRQHNGYRVTFVEDGVERDITARYVVGADGANSLIRRTIYPYHQVREYIAIQHWFEDLSSKPFFSCIFDSEITNCYAWSMPKCGFLIIGGAFDKKNSRDGIEKIKERMGGYQLNFGKPIKTEKCVVLYPSKMTDFCCGQDNAFLIGEAAGFISASSLEGISYALDSAEILSGILNGQSVSPNRDYKCKTRSLRVKLLCKIIKSKILTNQISRYLIMKSKIKSI</sequence>